<evidence type="ECO:0000313" key="1">
    <source>
        <dbReference type="EMBL" id="KAJ9081583.1"/>
    </source>
</evidence>
<dbReference type="Proteomes" id="UP001165960">
    <property type="component" value="Unassembled WGS sequence"/>
</dbReference>
<accession>A0ACC2U448</accession>
<comment type="caution">
    <text evidence="1">The sequence shown here is derived from an EMBL/GenBank/DDBJ whole genome shotgun (WGS) entry which is preliminary data.</text>
</comment>
<organism evidence="1 2">
    <name type="scientific">Entomophthora muscae</name>
    <dbReference type="NCBI Taxonomy" id="34485"/>
    <lineage>
        <taxon>Eukaryota</taxon>
        <taxon>Fungi</taxon>
        <taxon>Fungi incertae sedis</taxon>
        <taxon>Zoopagomycota</taxon>
        <taxon>Entomophthoromycotina</taxon>
        <taxon>Entomophthoromycetes</taxon>
        <taxon>Entomophthorales</taxon>
        <taxon>Entomophthoraceae</taxon>
        <taxon>Entomophthora</taxon>
    </lineage>
</organism>
<proteinExistence type="predicted"/>
<dbReference type="EMBL" id="QTSX02001468">
    <property type="protein sequence ID" value="KAJ9081583.1"/>
    <property type="molecule type" value="Genomic_DNA"/>
</dbReference>
<gene>
    <name evidence="1" type="ORF">DSO57_1013112</name>
</gene>
<evidence type="ECO:0000313" key="2">
    <source>
        <dbReference type="Proteomes" id="UP001165960"/>
    </source>
</evidence>
<reference evidence="1" key="1">
    <citation type="submission" date="2022-04" db="EMBL/GenBank/DDBJ databases">
        <title>Genome of the entomopathogenic fungus Entomophthora muscae.</title>
        <authorList>
            <person name="Elya C."/>
            <person name="Lovett B.R."/>
            <person name="Lee E."/>
            <person name="Macias A.M."/>
            <person name="Hajek A.E."/>
            <person name="De Bivort B.L."/>
            <person name="Kasson M.T."/>
            <person name="De Fine Licht H.H."/>
            <person name="Stajich J.E."/>
        </authorList>
    </citation>
    <scope>NUCLEOTIDE SEQUENCE</scope>
    <source>
        <strain evidence="1">Berkeley</strain>
    </source>
</reference>
<name>A0ACC2U448_9FUNG</name>
<sequence>MGAGGSFSGRLDATEALLIDPELKSRIVKGLDVMEALMFDPELKSRIVKGLGGGFLDELLKSTLTPEKMFLVLRFRPCGWSLKHVPLQTTFPLRHWSHAFLGPEALAAGTGWATNSK</sequence>
<keyword evidence="2" id="KW-1185">Reference proteome</keyword>
<protein>
    <submittedName>
        <fullName evidence="1">Uncharacterized protein</fullName>
    </submittedName>
</protein>